<evidence type="ECO:0000313" key="5">
    <source>
        <dbReference type="EMBL" id="MBL1076149.1"/>
    </source>
</evidence>
<gene>
    <name evidence="5" type="ORF">JK358_17260</name>
</gene>
<evidence type="ECO:0000256" key="3">
    <source>
        <dbReference type="ARBA" id="ARBA00023163"/>
    </source>
</evidence>
<name>A0ABS1M8S9_9NOCA</name>
<dbReference type="Pfam" id="PF13545">
    <property type="entry name" value="HTH_Crp_2"/>
    <property type="match status" value="1"/>
</dbReference>
<dbReference type="SUPFAM" id="SSF51206">
    <property type="entry name" value="cAMP-binding domain-like"/>
    <property type="match status" value="1"/>
</dbReference>
<protein>
    <submittedName>
        <fullName evidence="5">Crp/Fnr family transcriptional regulator</fullName>
    </submittedName>
</protein>
<evidence type="ECO:0000256" key="1">
    <source>
        <dbReference type="ARBA" id="ARBA00023015"/>
    </source>
</evidence>
<keyword evidence="3" id="KW-0804">Transcription</keyword>
<keyword evidence="1" id="KW-0805">Transcription regulation</keyword>
<comment type="caution">
    <text evidence="5">The sequence shown here is derived from an EMBL/GenBank/DDBJ whole genome shotgun (WGS) entry which is preliminary data.</text>
</comment>
<proteinExistence type="predicted"/>
<accession>A0ABS1M8S9</accession>
<dbReference type="Pfam" id="PF00027">
    <property type="entry name" value="cNMP_binding"/>
    <property type="match status" value="1"/>
</dbReference>
<reference evidence="5 6" key="1">
    <citation type="submission" date="2021-01" db="EMBL/GenBank/DDBJ databases">
        <title>WGS of actinomycetes isolated from Thailand.</title>
        <authorList>
            <person name="Thawai C."/>
        </authorList>
    </citation>
    <scope>NUCLEOTIDE SEQUENCE [LARGE SCALE GENOMIC DNA]</scope>
    <source>
        <strain evidence="5 6">LPG 2</strain>
    </source>
</reference>
<dbReference type="InterPro" id="IPR018490">
    <property type="entry name" value="cNMP-bd_dom_sf"/>
</dbReference>
<dbReference type="InterPro" id="IPR012318">
    <property type="entry name" value="HTH_CRP"/>
</dbReference>
<evidence type="ECO:0000313" key="6">
    <source>
        <dbReference type="Proteomes" id="UP000602198"/>
    </source>
</evidence>
<dbReference type="InterPro" id="IPR036388">
    <property type="entry name" value="WH-like_DNA-bd_sf"/>
</dbReference>
<dbReference type="SUPFAM" id="SSF46785">
    <property type="entry name" value="Winged helix' DNA-binding domain"/>
    <property type="match status" value="1"/>
</dbReference>
<keyword evidence="6" id="KW-1185">Reference proteome</keyword>
<dbReference type="EMBL" id="JAERRJ010000006">
    <property type="protein sequence ID" value="MBL1076149.1"/>
    <property type="molecule type" value="Genomic_DNA"/>
</dbReference>
<sequence>MIKSLVDWPWPERTFMARLTPVSRNDLLRLGAQFYCPPGRVLMRQGEAGSSVYLLRSRDATVSACAKITADDGKLFAIRVSGDVIGELGALEPHSRRSATATVCTDTIAHCIPGPEFVAFLDRHTDTWQTLCRAIVDRLAWSDQQRLDFADCPVPVRLARLLVEFAESYGRREMVFDGESEVETCKLTVRLSYEELGQLIGAKVDAVGLAMREMREARLLCLNNRHVAVRDLEGLRRSTIWPC</sequence>
<dbReference type="InterPro" id="IPR014710">
    <property type="entry name" value="RmlC-like_jellyroll"/>
</dbReference>
<dbReference type="CDD" id="cd00038">
    <property type="entry name" value="CAP_ED"/>
    <property type="match status" value="1"/>
</dbReference>
<dbReference type="Gene3D" id="2.60.120.10">
    <property type="entry name" value="Jelly Rolls"/>
    <property type="match status" value="1"/>
</dbReference>
<dbReference type="RefSeq" id="WP_201948712.1">
    <property type="nucleotide sequence ID" value="NZ_JAERRJ010000006.1"/>
</dbReference>
<organism evidence="5 6">
    <name type="scientific">Nocardia acididurans</name>
    <dbReference type="NCBI Taxonomy" id="2802282"/>
    <lineage>
        <taxon>Bacteria</taxon>
        <taxon>Bacillati</taxon>
        <taxon>Actinomycetota</taxon>
        <taxon>Actinomycetes</taxon>
        <taxon>Mycobacteriales</taxon>
        <taxon>Nocardiaceae</taxon>
        <taxon>Nocardia</taxon>
    </lineage>
</organism>
<keyword evidence="2" id="KW-0238">DNA-binding</keyword>
<dbReference type="PROSITE" id="PS50042">
    <property type="entry name" value="CNMP_BINDING_3"/>
    <property type="match status" value="1"/>
</dbReference>
<dbReference type="InterPro" id="IPR000595">
    <property type="entry name" value="cNMP-bd_dom"/>
</dbReference>
<dbReference type="Proteomes" id="UP000602198">
    <property type="component" value="Unassembled WGS sequence"/>
</dbReference>
<dbReference type="SMART" id="SM00100">
    <property type="entry name" value="cNMP"/>
    <property type="match status" value="1"/>
</dbReference>
<dbReference type="InterPro" id="IPR036390">
    <property type="entry name" value="WH_DNA-bd_sf"/>
</dbReference>
<evidence type="ECO:0000259" key="4">
    <source>
        <dbReference type="PROSITE" id="PS50042"/>
    </source>
</evidence>
<feature type="domain" description="Cyclic nucleotide-binding" evidence="4">
    <location>
        <begin position="15"/>
        <end position="106"/>
    </location>
</feature>
<dbReference type="Gene3D" id="1.10.10.10">
    <property type="entry name" value="Winged helix-like DNA-binding domain superfamily/Winged helix DNA-binding domain"/>
    <property type="match status" value="1"/>
</dbReference>
<evidence type="ECO:0000256" key="2">
    <source>
        <dbReference type="ARBA" id="ARBA00023125"/>
    </source>
</evidence>